<comment type="caution">
    <text evidence="11">The sequence shown here is derived from an EMBL/GenBank/DDBJ whole genome shotgun (WGS) entry which is preliminary data.</text>
</comment>
<dbReference type="GO" id="GO:0031201">
    <property type="term" value="C:SNARE complex"/>
    <property type="evidence" value="ECO:0007669"/>
    <property type="project" value="TreeGrafter"/>
</dbReference>
<accession>A0A9D4U0M5</accession>
<protein>
    <recommendedName>
        <fullName evidence="13">Syntaxin-81</fullName>
    </recommendedName>
</protein>
<comment type="similarity">
    <text evidence="2">Belongs to the syntaxin family.</text>
</comment>
<dbReference type="GO" id="GO:0005783">
    <property type="term" value="C:endoplasmic reticulum"/>
    <property type="evidence" value="ECO:0007669"/>
    <property type="project" value="TreeGrafter"/>
</dbReference>
<name>A0A9D4U0M5_ADICA</name>
<evidence type="ECO:0000256" key="10">
    <source>
        <dbReference type="SAM" id="Phobius"/>
    </source>
</evidence>
<evidence type="ECO:0000256" key="6">
    <source>
        <dbReference type="ARBA" id="ARBA00022989"/>
    </source>
</evidence>
<comment type="subcellular location">
    <subcellularLocation>
        <location evidence="1">Membrane</location>
        <topology evidence="1">Single-pass type IV membrane protein</topology>
    </subcellularLocation>
</comment>
<feature type="region of interest" description="Disordered" evidence="9">
    <location>
        <begin position="120"/>
        <end position="142"/>
    </location>
</feature>
<evidence type="ECO:0000256" key="5">
    <source>
        <dbReference type="ARBA" id="ARBA00022927"/>
    </source>
</evidence>
<keyword evidence="8 10" id="KW-0472">Membrane</keyword>
<keyword evidence="4 10" id="KW-0812">Transmembrane</keyword>
<dbReference type="GO" id="GO:0006890">
    <property type="term" value="P:retrograde vesicle-mediated transport, Golgi to endoplasmic reticulum"/>
    <property type="evidence" value="ECO:0007669"/>
    <property type="project" value="TreeGrafter"/>
</dbReference>
<evidence type="ECO:0008006" key="13">
    <source>
        <dbReference type="Google" id="ProtNLM"/>
    </source>
</evidence>
<dbReference type="AlphaFoldDB" id="A0A9D4U0M5"/>
<dbReference type="PANTHER" id="PTHR15959">
    <property type="entry name" value="SYNTAXIN-18"/>
    <property type="match status" value="1"/>
</dbReference>
<reference evidence="11" key="1">
    <citation type="submission" date="2021-01" db="EMBL/GenBank/DDBJ databases">
        <title>Adiantum capillus-veneris genome.</title>
        <authorList>
            <person name="Fang Y."/>
            <person name="Liao Q."/>
        </authorList>
    </citation>
    <scope>NUCLEOTIDE SEQUENCE</scope>
    <source>
        <strain evidence="11">H3</strain>
        <tissue evidence="11">Leaf</tissue>
    </source>
</reference>
<evidence type="ECO:0000313" key="11">
    <source>
        <dbReference type="EMBL" id="KAI5059128.1"/>
    </source>
</evidence>
<keyword evidence="5" id="KW-0653">Protein transport</keyword>
<dbReference type="GO" id="GO:0015031">
    <property type="term" value="P:protein transport"/>
    <property type="evidence" value="ECO:0007669"/>
    <property type="project" value="UniProtKB-KW"/>
</dbReference>
<dbReference type="SUPFAM" id="SSF58038">
    <property type="entry name" value="SNARE fusion complex"/>
    <property type="match status" value="1"/>
</dbReference>
<keyword evidence="6 10" id="KW-1133">Transmembrane helix</keyword>
<gene>
    <name evidence="11" type="ORF">GOP47_0025447</name>
</gene>
<organism evidence="11 12">
    <name type="scientific">Adiantum capillus-veneris</name>
    <name type="common">Maidenhair fern</name>
    <dbReference type="NCBI Taxonomy" id="13818"/>
    <lineage>
        <taxon>Eukaryota</taxon>
        <taxon>Viridiplantae</taxon>
        <taxon>Streptophyta</taxon>
        <taxon>Embryophyta</taxon>
        <taxon>Tracheophyta</taxon>
        <taxon>Polypodiopsida</taxon>
        <taxon>Polypodiidae</taxon>
        <taxon>Polypodiales</taxon>
        <taxon>Pteridineae</taxon>
        <taxon>Pteridaceae</taxon>
        <taxon>Vittarioideae</taxon>
        <taxon>Adiantum</taxon>
    </lineage>
</organism>
<evidence type="ECO:0000313" key="12">
    <source>
        <dbReference type="Proteomes" id="UP000886520"/>
    </source>
</evidence>
<sequence length="254" mass="29535">MQMKSINTLQNFVLMRQKDYTDRLRSTEQDRDSIEHEVGLFVKTCRERIDFLTAMIEKEEIVGHPRWFSGRAGSSGNADMVAHQHGVVLILSERLHSVTALFDRFRAARFQEAIEKSMPRWRKGEKSKKSNTWADNQEHGKEEASIVQDLKQDLLEEETHALQVELTNLLDTAQETERKMIEMSALNHLFSTHVLHQAQQIEKLYQQALDATENVEKGNKEIRKAIGRSNSSRTFLLLFLFVLPLALLFLHWYN</sequence>
<keyword evidence="3" id="KW-0813">Transport</keyword>
<keyword evidence="12" id="KW-1185">Reference proteome</keyword>
<dbReference type="PANTHER" id="PTHR15959:SF0">
    <property type="entry name" value="SYNTAXIN-18"/>
    <property type="match status" value="1"/>
</dbReference>
<evidence type="ECO:0000256" key="9">
    <source>
        <dbReference type="SAM" id="MobiDB-lite"/>
    </source>
</evidence>
<proteinExistence type="inferred from homology"/>
<dbReference type="EMBL" id="JABFUD020000025">
    <property type="protein sequence ID" value="KAI5059128.1"/>
    <property type="molecule type" value="Genomic_DNA"/>
</dbReference>
<dbReference type="Proteomes" id="UP000886520">
    <property type="component" value="Chromosome 25"/>
</dbReference>
<evidence type="ECO:0000256" key="1">
    <source>
        <dbReference type="ARBA" id="ARBA00004211"/>
    </source>
</evidence>
<evidence type="ECO:0000256" key="8">
    <source>
        <dbReference type="ARBA" id="ARBA00023136"/>
    </source>
</evidence>
<evidence type="ECO:0000256" key="4">
    <source>
        <dbReference type="ARBA" id="ARBA00022692"/>
    </source>
</evidence>
<keyword evidence="7" id="KW-0175">Coiled coil</keyword>
<evidence type="ECO:0000256" key="7">
    <source>
        <dbReference type="ARBA" id="ARBA00023054"/>
    </source>
</evidence>
<evidence type="ECO:0000256" key="3">
    <source>
        <dbReference type="ARBA" id="ARBA00022448"/>
    </source>
</evidence>
<evidence type="ECO:0000256" key="2">
    <source>
        <dbReference type="ARBA" id="ARBA00009063"/>
    </source>
</evidence>
<dbReference type="OrthoDB" id="342981at2759"/>
<dbReference type="Gene3D" id="1.20.5.110">
    <property type="match status" value="1"/>
</dbReference>
<feature type="transmembrane region" description="Helical" evidence="10">
    <location>
        <begin position="234"/>
        <end position="253"/>
    </location>
</feature>